<proteinExistence type="predicted"/>
<dbReference type="InterPro" id="IPR012675">
    <property type="entry name" value="Beta-grasp_dom_sf"/>
</dbReference>
<evidence type="ECO:0000259" key="2">
    <source>
        <dbReference type="PROSITE" id="PS51384"/>
    </source>
</evidence>
<dbReference type="SUPFAM" id="SSF52343">
    <property type="entry name" value="Ferredoxin reductase-like, C-terminal NADP-linked domain"/>
    <property type="match status" value="1"/>
</dbReference>
<dbReference type="SUPFAM" id="SSF54292">
    <property type="entry name" value="2Fe-2S ferredoxin-like"/>
    <property type="match status" value="1"/>
</dbReference>
<sequence length="348" mass="36682">MKQSTDWQSARITRITALSPTVREFEITSDAPFERWTPGAHLQLQIPARPGGGAETTRSYSLVGLPDAGVYRIAVKRLAASRGGSSGLHALAEGAALRVLPPHNHFELPPGARPTLLIAGGIGITPMVGMALALAARDAPLRVVYAAHSADELVYADLLRSALGERLASFAGDRGERLDLAAEIAALPADAQALVCGPLRLLHAVQAEWAGAGRPAAQLRFETFGAGGTQPAQAFRVKLPRHGLELEVPADRSLLDVLEAHGVAVLSDCRKGECGLCAIDVLAQEGECSVDHRDVFFSAAERHESRRLCACVSRAAGPGATLVLDDAWRADPAGSELKPCRRAIAAMG</sequence>
<dbReference type="InterPro" id="IPR001041">
    <property type="entry name" value="2Fe-2S_ferredoxin-type"/>
</dbReference>
<dbReference type="PROSITE" id="PS51384">
    <property type="entry name" value="FAD_FR"/>
    <property type="match status" value="1"/>
</dbReference>
<dbReference type="SUPFAM" id="SSF63380">
    <property type="entry name" value="Riboflavin synthase domain-like"/>
    <property type="match status" value="1"/>
</dbReference>
<comment type="caution">
    <text evidence="3">The sequence shown here is derived from an EMBL/GenBank/DDBJ whole genome shotgun (WGS) entry which is preliminary data.</text>
</comment>
<name>A0ABX2ENZ6_9BURK</name>
<dbReference type="CDD" id="cd06185">
    <property type="entry name" value="PDR_like"/>
    <property type="match status" value="1"/>
</dbReference>
<dbReference type="PROSITE" id="PS00197">
    <property type="entry name" value="2FE2S_FER_1"/>
    <property type="match status" value="1"/>
</dbReference>
<dbReference type="Proteomes" id="UP000737171">
    <property type="component" value="Unassembled WGS sequence"/>
</dbReference>
<dbReference type="Pfam" id="PF00175">
    <property type="entry name" value="NAD_binding_1"/>
    <property type="match status" value="1"/>
</dbReference>
<gene>
    <name evidence="3" type="ORF">HLB44_25560</name>
</gene>
<dbReference type="Gene3D" id="3.10.20.30">
    <property type="match status" value="1"/>
</dbReference>
<feature type="domain" description="2Fe-2S ferredoxin-type" evidence="1">
    <location>
        <begin position="235"/>
        <end position="328"/>
    </location>
</feature>
<dbReference type="PROSITE" id="PS51085">
    <property type="entry name" value="2FE2S_FER_2"/>
    <property type="match status" value="1"/>
</dbReference>
<dbReference type="PANTHER" id="PTHR47354">
    <property type="entry name" value="NADH OXIDOREDUCTASE HCR"/>
    <property type="match status" value="1"/>
</dbReference>
<dbReference type="PANTHER" id="PTHR47354:SF2">
    <property type="entry name" value="BLR2392 PROTEIN"/>
    <property type="match status" value="1"/>
</dbReference>
<dbReference type="Pfam" id="PF00111">
    <property type="entry name" value="Fer2"/>
    <property type="match status" value="1"/>
</dbReference>
<dbReference type="InterPro" id="IPR001433">
    <property type="entry name" value="OxRdtase_FAD/NAD-bd"/>
</dbReference>
<dbReference type="RefSeq" id="WP_173129305.1">
    <property type="nucleotide sequence ID" value="NZ_JABRWJ010000008.1"/>
</dbReference>
<evidence type="ECO:0000313" key="4">
    <source>
        <dbReference type="Proteomes" id="UP000737171"/>
    </source>
</evidence>
<feature type="domain" description="FAD-binding FR-type" evidence="2">
    <location>
        <begin position="5"/>
        <end position="109"/>
    </location>
</feature>
<dbReference type="InterPro" id="IPR050415">
    <property type="entry name" value="MRET"/>
</dbReference>
<dbReference type="InterPro" id="IPR017927">
    <property type="entry name" value="FAD-bd_FR_type"/>
</dbReference>
<evidence type="ECO:0000259" key="1">
    <source>
        <dbReference type="PROSITE" id="PS51085"/>
    </source>
</evidence>
<dbReference type="CDD" id="cd00207">
    <property type="entry name" value="fer2"/>
    <property type="match status" value="1"/>
</dbReference>
<evidence type="ECO:0000313" key="3">
    <source>
        <dbReference type="EMBL" id="NRF70377.1"/>
    </source>
</evidence>
<organism evidence="3 4">
    <name type="scientific">Pseudaquabacterium terrae</name>
    <dbReference type="NCBI Taxonomy" id="2732868"/>
    <lineage>
        <taxon>Bacteria</taxon>
        <taxon>Pseudomonadati</taxon>
        <taxon>Pseudomonadota</taxon>
        <taxon>Betaproteobacteria</taxon>
        <taxon>Burkholderiales</taxon>
        <taxon>Sphaerotilaceae</taxon>
        <taxon>Pseudaquabacterium</taxon>
    </lineage>
</organism>
<dbReference type="InterPro" id="IPR039261">
    <property type="entry name" value="FNR_nucleotide-bd"/>
</dbReference>
<dbReference type="EMBL" id="JABRWJ010000008">
    <property type="protein sequence ID" value="NRF70377.1"/>
    <property type="molecule type" value="Genomic_DNA"/>
</dbReference>
<dbReference type="Gene3D" id="2.40.30.10">
    <property type="entry name" value="Translation factors"/>
    <property type="match status" value="1"/>
</dbReference>
<protein>
    <submittedName>
        <fullName evidence="3">Oxidoreductase</fullName>
    </submittedName>
</protein>
<keyword evidence="4" id="KW-1185">Reference proteome</keyword>
<dbReference type="InterPro" id="IPR006058">
    <property type="entry name" value="2Fe2S_fd_BS"/>
</dbReference>
<dbReference type="Gene3D" id="3.40.50.80">
    <property type="entry name" value="Nucleotide-binding domain of ferredoxin-NADP reductase (FNR) module"/>
    <property type="match status" value="1"/>
</dbReference>
<dbReference type="InterPro" id="IPR036010">
    <property type="entry name" value="2Fe-2S_ferredoxin-like_sf"/>
</dbReference>
<accession>A0ABX2ENZ6</accession>
<reference evidence="3 4" key="1">
    <citation type="submission" date="2020-05" db="EMBL/GenBank/DDBJ databases">
        <title>Aquincola sp. isolate from soil.</title>
        <authorList>
            <person name="Han J."/>
            <person name="Kim D.-U."/>
        </authorList>
    </citation>
    <scope>NUCLEOTIDE SEQUENCE [LARGE SCALE GENOMIC DNA]</scope>
    <source>
        <strain evidence="3 4">S2</strain>
    </source>
</reference>
<dbReference type="InterPro" id="IPR017938">
    <property type="entry name" value="Riboflavin_synthase-like_b-brl"/>
</dbReference>
<dbReference type="PRINTS" id="PR00409">
    <property type="entry name" value="PHDIOXRDTASE"/>
</dbReference>